<dbReference type="Pfam" id="PF25976">
    <property type="entry name" value="LpqB_N"/>
    <property type="match status" value="1"/>
</dbReference>
<dbReference type="InterPro" id="IPR023959">
    <property type="entry name" value="LpqB"/>
</dbReference>
<dbReference type="GO" id="GO:0005886">
    <property type="term" value="C:plasma membrane"/>
    <property type="evidence" value="ECO:0007669"/>
    <property type="project" value="UniProtKB-SubCell"/>
</dbReference>
<dbReference type="Proteomes" id="UP000501705">
    <property type="component" value="Chromosome"/>
</dbReference>
<name>A0A6G9XY33_NOCBR</name>
<evidence type="ECO:0000256" key="4">
    <source>
        <dbReference type="ARBA" id="ARBA00023139"/>
    </source>
</evidence>
<organism evidence="10 11">
    <name type="scientific">Nocardia brasiliensis</name>
    <dbReference type="NCBI Taxonomy" id="37326"/>
    <lineage>
        <taxon>Bacteria</taxon>
        <taxon>Bacillati</taxon>
        <taxon>Actinomycetota</taxon>
        <taxon>Actinomycetes</taxon>
        <taxon>Mycobacteriales</taxon>
        <taxon>Nocardiaceae</taxon>
        <taxon>Nocardia</taxon>
    </lineage>
</organism>
<feature type="domain" description="GerMN" evidence="9">
    <location>
        <begin position="208"/>
        <end position="306"/>
    </location>
</feature>
<evidence type="ECO:0000256" key="1">
    <source>
        <dbReference type="ARBA" id="ARBA00022475"/>
    </source>
</evidence>
<accession>A0A6G9XY33</accession>
<dbReference type="HAMAP" id="MF_01373">
    <property type="entry name" value="LpqB_lipoprot"/>
    <property type="match status" value="1"/>
</dbReference>
<evidence type="ECO:0000256" key="2">
    <source>
        <dbReference type="ARBA" id="ARBA00022729"/>
    </source>
</evidence>
<keyword evidence="1 6" id="KW-1003">Cell membrane</keyword>
<evidence type="ECO:0000256" key="7">
    <source>
        <dbReference type="SAM" id="MobiDB-lite"/>
    </source>
</evidence>
<evidence type="ECO:0000313" key="11">
    <source>
        <dbReference type="Proteomes" id="UP000501705"/>
    </source>
</evidence>
<feature type="region of interest" description="Disordered" evidence="7">
    <location>
        <begin position="37"/>
        <end position="63"/>
    </location>
</feature>
<dbReference type="SUPFAM" id="SSF69322">
    <property type="entry name" value="Tricorn protease domain 2"/>
    <property type="match status" value="1"/>
</dbReference>
<feature type="signal peptide" evidence="8">
    <location>
        <begin position="1"/>
        <end position="33"/>
    </location>
</feature>
<dbReference type="Pfam" id="PF10646">
    <property type="entry name" value="Germane"/>
    <property type="match status" value="1"/>
</dbReference>
<dbReference type="SMART" id="SM00909">
    <property type="entry name" value="Germane"/>
    <property type="match status" value="1"/>
</dbReference>
<dbReference type="InterPro" id="IPR059026">
    <property type="entry name" value="LpqB_N"/>
</dbReference>
<evidence type="ECO:0000259" key="9">
    <source>
        <dbReference type="SMART" id="SM00909"/>
    </source>
</evidence>
<dbReference type="PROSITE" id="PS51257">
    <property type="entry name" value="PROKAR_LIPOPROTEIN"/>
    <property type="match status" value="1"/>
</dbReference>
<evidence type="ECO:0000256" key="6">
    <source>
        <dbReference type="HAMAP-Rule" id="MF_01373"/>
    </source>
</evidence>
<comment type="subcellular location">
    <subcellularLocation>
        <location evidence="6">Cell membrane</location>
        <topology evidence="6">Lipid-anchor</topology>
    </subcellularLocation>
</comment>
<evidence type="ECO:0000256" key="8">
    <source>
        <dbReference type="SAM" id="SignalP"/>
    </source>
</evidence>
<keyword evidence="4 6" id="KW-0564">Palmitate</keyword>
<dbReference type="RefSeq" id="WP_167464881.1">
    <property type="nucleotide sequence ID" value="NZ_CP046171.1"/>
</dbReference>
<dbReference type="InterPro" id="IPR018910">
    <property type="entry name" value="LpqB_C"/>
</dbReference>
<dbReference type="NCBIfam" id="NF010141">
    <property type="entry name" value="PRK13616.1"/>
    <property type="match status" value="1"/>
</dbReference>
<proteinExistence type="inferred from homology"/>
<reference evidence="10 11" key="1">
    <citation type="journal article" date="2019" name="ACS Chem. Biol.">
        <title>Identification and Mobilization of a Cryptic Antibiotic Biosynthesis Gene Locus from a Human-Pathogenic Nocardia Isolate.</title>
        <authorList>
            <person name="Herisse M."/>
            <person name="Ishida K."/>
            <person name="Porter J.L."/>
            <person name="Howden B."/>
            <person name="Hertweck C."/>
            <person name="Stinear T.P."/>
            <person name="Pidot S.J."/>
        </authorList>
    </citation>
    <scope>NUCLEOTIDE SEQUENCE [LARGE SCALE GENOMIC DNA]</scope>
    <source>
        <strain evidence="10 11">AUSMDU00024985</strain>
    </source>
</reference>
<protein>
    <recommendedName>
        <fullName evidence="6">Lipoprotein LpqB</fullName>
    </recommendedName>
</protein>
<dbReference type="EMBL" id="CP046171">
    <property type="protein sequence ID" value="QIS05821.1"/>
    <property type="molecule type" value="Genomic_DNA"/>
</dbReference>
<keyword evidence="3 6" id="KW-0472">Membrane</keyword>
<comment type="similarity">
    <text evidence="6">Belongs to the LpqB lipoprotein family.</text>
</comment>
<dbReference type="Pfam" id="PF10647">
    <property type="entry name" value="Gmad1"/>
    <property type="match status" value="1"/>
</dbReference>
<evidence type="ECO:0000256" key="5">
    <source>
        <dbReference type="ARBA" id="ARBA00023288"/>
    </source>
</evidence>
<evidence type="ECO:0000313" key="10">
    <source>
        <dbReference type="EMBL" id="QIS05821.1"/>
    </source>
</evidence>
<evidence type="ECO:0000256" key="3">
    <source>
        <dbReference type="ARBA" id="ARBA00023136"/>
    </source>
</evidence>
<sequence length="604" mass="63255">MSMRVGSARKQRLFAFGAAAVAALVVLSGCASLPESSAPQALGTINREPTSEGPPQPQQGRDPDLLLRDFLSATADPANGHLAARQFMTPSAASHWDDAVGITIVEKPDTLRESRSGDKATYRVRARKVGELKPDGSYQATADPLENKIEMIRVNNEWRIDELPDGVVMDSVAFLKWYRRYVLYFVDPSSSSVVPDLRWVSVPKAQLTKQLLSMLNAGTQPALAPVLRNELALPITLREPITKANGDPEGVGVGVGGVRVDFTGASALAPRERELLAAQVVLTLAGADIIGPYVLLADGKPLDDRFSASGWAVADVQQFSSAVSGRNQVGLHALRGGTLVQVATTGAVTAAPGYFGAVNNLVSAAVSPDGQLVAGVADAGRPAPELPRTLMVGTYGGNAIPVAEGGTITRPSWNVDGTAAWAVIDGDRVVRAVNDRSTGTVSVQDVDISALTGGSGSAFRLPITELRISRTGVRAALIADGKVYVAVTVPKPGGGYALTSPLPVGVDSSSPAVSVSWYGSDRLIIAREGNLDPIGAVSIDGSGSQAYTSRNLTTPVRQVSASPEHQYAADSRAVLELTTNPEEREPYWREVPGLGANAVPVLPG</sequence>
<dbReference type="InterPro" id="IPR019606">
    <property type="entry name" value="GerMN"/>
</dbReference>
<keyword evidence="5 6" id="KW-0449">Lipoprotein</keyword>
<gene>
    <name evidence="6 10" type="primary">lpqB</name>
    <name evidence="10" type="ORF">F5X71_29085</name>
</gene>
<dbReference type="AlphaFoldDB" id="A0A6G9XY33"/>
<feature type="chain" id="PRO_5038482117" description="Lipoprotein LpqB" evidence="8">
    <location>
        <begin position="34"/>
        <end position="604"/>
    </location>
</feature>
<keyword evidence="2 6" id="KW-0732">Signal</keyword>